<protein>
    <submittedName>
        <fullName evidence="2">DUF3667 domain-containing protein</fullName>
    </submittedName>
</protein>
<proteinExistence type="predicted"/>
<feature type="transmembrane region" description="Helical" evidence="1">
    <location>
        <begin position="215"/>
        <end position="233"/>
    </location>
</feature>
<reference evidence="2 3" key="1">
    <citation type="submission" date="2019-12" db="EMBL/GenBank/DDBJ databases">
        <title>Spirosoma sp. HMF4905 genome sequencing and assembly.</title>
        <authorList>
            <person name="Kang H."/>
            <person name="Cha I."/>
            <person name="Kim H."/>
            <person name="Joh K."/>
        </authorList>
    </citation>
    <scope>NUCLEOTIDE SEQUENCE [LARGE SCALE GENOMIC DNA]</scope>
    <source>
        <strain evidence="2 3">HMF4905</strain>
    </source>
</reference>
<keyword evidence="1" id="KW-0472">Membrane</keyword>
<dbReference type="Pfam" id="PF12412">
    <property type="entry name" value="DUF3667"/>
    <property type="match status" value="1"/>
</dbReference>
<gene>
    <name evidence="2" type="ORF">GO755_00655</name>
</gene>
<dbReference type="AlphaFoldDB" id="A0A7K1S3W5"/>
<feature type="transmembrane region" description="Helical" evidence="1">
    <location>
        <begin position="78"/>
        <end position="97"/>
    </location>
</feature>
<accession>A0A7K1S3W5</accession>
<dbReference type="EMBL" id="WPIN01000001">
    <property type="protein sequence ID" value="MVM28521.1"/>
    <property type="molecule type" value="Genomic_DNA"/>
</dbReference>
<evidence type="ECO:0000313" key="3">
    <source>
        <dbReference type="Proteomes" id="UP000436006"/>
    </source>
</evidence>
<sequence>MTCQTCGHHNQEKFCPNCGEKRFDPHSLTLSHVAEEIVESFTHADHTLLRTLNTLLFKPGYLSVEYVAGRRVRYMKPLGLFLVINLVFFLLVTYNAFNQPLSSFLNYDNYTAFGTKEAVAHKLKESGQTLAAYQIVFDASMKASSKSYLIVLIPVYALIFSLLMWSAHRTFIEHLVFAAHFLSFVLLYFLVQQFLIVLPFIWLFGQEQWAARGDLIWSLLSLILVGLYQAKAFSRFYQVDRRWSVLAALLSTVLFAGVVMAYRLLLFYKIVYLSH</sequence>
<feature type="transmembrane region" description="Helical" evidence="1">
    <location>
        <begin position="245"/>
        <end position="265"/>
    </location>
</feature>
<dbReference type="InterPro" id="IPR022134">
    <property type="entry name" value="DUF3667"/>
</dbReference>
<feature type="transmembrane region" description="Helical" evidence="1">
    <location>
        <begin position="147"/>
        <end position="165"/>
    </location>
</feature>
<dbReference type="RefSeq" id="WP_157582641.1">
    <property type="nucleotide sequence ID" value="NZ_WPIN01000001.1"/>
</dbReference>
<evidence type="ECO:0000256" key="1">
    <source>
        <dbReference type="SAM" id="Phobius"/>
    </source>
</evidence>
<evidence type="ECO:0000313" key="2">
    <source>
        <dbReference type="EMBL" id="MVM28521.1"/>
    </source>
</evidence>
<keyword evidence="1" id="KW-1133">Transmembrane helix</keyword>
<keyword evidence="1" id="KW-0812">Transmembrane</keyword>
<comment type="caution">
    <text evidence="2">The sequence shown here is derived from an EMBL/GenBank/DDBJ whole genome shotgun (WGS) entry which is preliminary data.</text>
</comment>
<name>A0A7K1S3W5_9BACT</name>
<feature type="transmembrane region" description="Helical" evidence="1">
    <location>
        <begin position="177"/>
        <end position="203"/>
    </location>
</feature>
<organism evidence="2 3">
    <name type="scientific">Spirosoma arboris</name>
    <dbReference type="NCBI Taxonomy" id="2682092"/>
    <lineage>
        <taxon>Bacteria</taxon>
        <taxon>Pseudomonadati</taxon>
        <taxon>Bacteroidota</taxon>
        <taxon>Cytophagia</taxon>
        <taxon>Cytophagales</taxon>
        <taxon>Cytophagaceae</taxon>
        <taxon>Spirosoma</taxon>
    </lineage>
</organism>
<keyword evidence="3" id="KW-1185">Reference proteome</keyword>
<dbReference type="Proteomes" id="UP000436006">
    <property type="component" value="Unassembled WGS sequence"/>
</dbReference>